<dbReference type="Proteomes" id="UP000596247">
    <property type="component" value="Chromosome"/>
</dbReference>
<evidence type="ECO:0000313" key="1">
    <source>
        <dbReference type="EMBL" id="CAD5236126.1"/>
    </source>
</evidence>
<accession>A0A7R8MJK7</accession>
<sequence>MLDFDLVLKTPTKSEILAHTLVIQLDALLSAYRFPLCPKDCMPALFFPESASITLSNIKTTMLDMLETGEPIPTEFLSSCGYRFDLMKTNSDNGCFPSIDVWVYTPRGRVTLEIM</sequence>
<evidence type="ECO:0000313" key="2">
    <source>
        <dbReference type="Proteomes" id="UP000596247"/>
    </source>
</evidence>
<proteinExistence type="predicted"/>
<protein>
    <submittedName>
        <fullName evidence="1">Uncharacterized protein</fullName>
    </submittedName>
</protein>
<dbReference type="EMBL" id="LR881104">
    <property type="protein sequence ID" value="CAD5236126.1"/>
    <property type="molecule type" value="Genomic_DNA"/>
</dbReference>
<keyword evidence="2" id="KW-1185">Reference proteome</keyword>
<organism evidence="1 2">
    <name type="scientific">Klebsiella phage vB_KvM-Eowyn</name>
    <dbReference type="NCBI Taxonomy" id="2762819"/>
    <lineage>
        <taxon>Viruses</taxon>
        <taxon>Duplodnaviria</taxon>
        <taxon>Heunggongvirae</taxon>
        <taxon>Uroviricota</taxon>
        <taxon>Caudoviricetes</taxon>
        <taxon>Chimalliviridae</taxon>
        <taxon>Eowynvirus</taxon>
        <taxon>Eowynvirus eowyn</taxon>
    </lineage>
</organism>
<name>A0A7R8MJK7_9CAUD</name>
<reference evidence="1 2" key="1">
    <citation type="submission" date="2020-09" db="EMBL/GenBank/DDBJ databases">
        <authorList>
            <person name="Jameson E."/>
        </authorList>
    </citation>
    <scope>NUCLEOTIDE SEQUENCE [LARGE SCALE GENOMIC DNA]</scope>
</reference>
<gene>
    <name evidence="1" type="ORF">LLCLJKAH_00137</name>
</gene>